<dbReference type="GO" id="GO:0016757">
    <property type="term" value="F:glycosyltransferase activity"/>
    <property type="evidence" value="ECO:0007669"/>
    <property type="project" value="UniProtKB-KW"/>
</dbReference>
<dbReference type="PANTHER" id="PTHR12526:SF640">
    <property type="entry name" value="COLANIC ACID BIOSYNTHESIS GLYCOSYLTRANSFERASE WCAL-RELATED"/>
    <property type="match status" value="1"/>
</dbReference>
<accession>A0A2Z4FK18</accession>
<keyword evidence="6" id="KW-1185">Reference proteome</keyword>
<dbReference type="PANTHER" id="PTHR12526">
    <property type="entry name" value="GLYCOSYLTRANSFERASE"/>
    <property type="match status" value="1"/>
</dbReference>
<dbReference type="AlphaFoldDB" id="A0A2Z4FK18"/>
<organism evidence="5 6">
    <name type="scientific">Bradymonas sediminis</name>
    <dbReference type="NCBI Taxonomy" id="1548548"/>
    <lineage>
        <taxon>Bacteria</taxon>
        <taxon>Deltaproteobacteria</taxon>
        <taxon>Bradymonadales</taxon>
        <taxon>Bradymonadaceae</taxon>
        <taxon>Bradymonas</taxon>
    </lineage>
</organism>
<keyword evidence="3 5" id="KW-0808">Transferase</keyword>
<dbReference type="KEGG" id="bsed:DN745_08155"/>
<dbReference type="Proteomes" id="UP000249799">
    <property type="component" value="Chromosome"/>
</dbReference>
<dbReference type="OrthoDB" id="5443168at2"/>
<evidence type="ECO:0000256" key="2">
    <source>
        <dbReference type="ARBA" id="ARBA00022676"/>
    </source>
</evidence>
<proteinExistence type="inferred from homology"/>
<evidence type="ECO:0000259" key="4">
    <source>
        <dbReference type="Pfam" id="PF00534"/>
    </source>
</evidence>
<dbReference type="EMBL" id="CP030032">
    <property type="protein sequence ID" value="AWV89311.1"/>
    <property type="molecule type" value="Genomic_DNA"/>
</dbReference>
<comment type="similarity">
    <text evidence="1">Belongs to the glycosyltransferase group 1 family. Glycosyltransferase 4 subfamily.</text>
</comment>
<dbReference type="SUPFAM" id="SSF53756">
    <property type="entry name" value="UDP-Glycosyltransferase/glycogen phosphorylase"/>
    <property type="match status" value="1"/>
</dbReference>
<reference evidence="5 6" key="1">
    <citation type="submission" date="2018-06" db="EMBL/GenBank/DDBJ databases">
        <title>Lujinxingia sediminis gen. nov. sp. nov., a new facultative anaerobic member of the class Deltaproteobacteria, and proposal of Lujinxingaceae fam. nov.</title>
        <authorList>
            <person name="Guo L.-Y."/>
            <person name="Li C.-M."/>
            <person name="Wang S."/>
            <person name="Du Z.-J."/>
        </authorList>
    </citation>
    <scope>NUCLEOTIDE SEQUENCE [LARGE SCALE GENOMIC DNA]</scope>
    <source>
        <strain evidence="5 6">FA350</strain>
    </source>
</reference>
<evidence type="ECO:0000256" key="1">
    <source>
        <dbReference type="ARBA" id="ARBA00009481"/>
    </source>
</evidence>
<dbReference type="Gene3D" id="3.40.50.2000">
    <property type="entry name" value="Glycogen Phosphorylase B"/>
    <property type="match status" value="2"/>
</dbReference>
<protein>
    <submittedName>
        <fullName evidence="5">Colanic acid biosynthesis glycosyltransferase WcaL</fullName>
    </submittedName>
</protein>
<sequence length="416" mass="46240">MRIAFVLGRFPMISETFILSQITGLIDRGHDVEIFASPPKVPGKTHQDVDGYDLLSRTHYWPTLASTPEAGWVEAASGAGQQLGQFARKGLENAAWAATVTRRLARAGVDIAQSPELWARAVSLGGPRRFDAVISHFGHVARETQMLRDLGALEGPLVTVFHAWDVTVYLRDKGTDIYQDLFERGELLLPISEHWQNRLIELGSPAERTKVHHMGIDCAKFEFSPRTPDADGIVRLISVARFVEKKGLYYAIRALARVVEQHPNIEYHLVGDGPLRPQIEALVEELGLSENVRFLGWRTHAEVAELLDQTHILWLPSVTALSGDTEGIPMVLMEAMARGLPVLSTYHSGIPELVEDGVSGALVPERDISGMAEKLTEMLENPQSWPEMGRAGRARVEAEFNIDRLNDRLETLLKTL</sequence>
<gene>
    <name evidence="5" type="ORF">DN745_08155</name>
</gene>
<dbReference type="Pfam" id="PF00534">
    <property type="entry name" value="Glycos_transf_1"/>
    <property type="match status" value="1"/>
</dbReference>
<feature type="domain" description="Glycosyl transferase family 1" evidence="4">
    <location>
        <begin position="236"/>
        <end position="394"/>
    </location>
</feature>
<evidence type="ECO:0000313" key="5">
    <source>
        <dbReference type="EMBL" id="AWV89311.1"/>
    </source>
</evidence>
<keyword evidence="2" id="KW-0328">Glycosyltransferase</keyword>
<evidence type="ECO:0000256" key="3">
    <source>
        <dbReference type="ARBA" id="ARBA00022679"/>
    </source>
</evidence>
<name>A0A2Z4FK18_9DELT</name>
<evidence type="ECO:0000313" key="6">
    <source>
        <dbReference type="Proteomes" id="UP000249799"/>
    </source>
</evidence>
<dbReference type="InterPro" id="IPR001296">
    <property type="entry name" value="Glyco_trans_1"/>
</dbReference>